<keyword evidence="6" id="KW-1003">Cell membrane</keyword>
<evidence type="ECO:0000256" key="5">
    <source>
        <dbReference type="ARBA" id="ARBA00022448"/>
    </source>
</evidence>
<gene>
    <name evidence="19" type="ORF">PCA20602_02173</name>
</gene>
<protein>
    <recommendedName>
        <fullName evidence="4">Cytochrome bo(3) ubiquinol oxidase subunit 4</fullName>
    </recommendedName>
    <alternativeName>
        <fullName evidence="16">Cytochrome o ubiquinol oxidase subunit 4</fullName>
    </alternativeName>
    <alternativeName>
        <fullName evidence="13">Oxidase bo(3) subunit 4</fullName>
    </alternativeName>
    <alternativeName>
        <fullName evidence="14">Ubiquinol oxidase polypeptide IV</fullName>
    </alternativeName>
    <alternativeName>
        <fullName evidence="15">Ubiquinol oxidase subunit 4</fullName>
    </alternativeName>
</protein>
<dbReference type="InterPro" id="IPR014210">
    <property type="entry name" value="Cyt_o_ubiqinol_oxidase_su4"/>
</dbReference>
<dbReference type="PANTHER" id="PTHR36835">
    <property type="entry name" value="CYTOCHROME BO(3) UBIQUINOL OXIDASE SUBUNIT 4"/>
    <property type="match status" value="1"/>
</dbReference>
<dbReference type="InterPro" id="IPR050968">
    <property type="entry name" value="Cytochrome_c_oxidase_bac_sub4"/>
</dbReference>
<evidence type="ECO:0000313" key="20">
    <source>
        <dbReference type="Proteomes" id="UP000366065"/>
    </source>
</evidence>
<feature type="transmembrane region" description="Helical" evidence="18">
    <location>
        <begin position="61"/>
        <end position="78"/>
    </location>
</feature>
<comment type="function">
    <text evidence="12">Cytochrome bo(3) ubiquinol terminal oxidase is the component of the aerobic respiratory chain of E.coli that predominates when cells are grown at high aeration. Has proton pump activity across the membrane in addition to electron transfer, pumping 2 protons/electron.</text>
</comment>
<evidence type="ECO:0000256" key="7">
    <source>
        <dbReference type="ARBA" id="ARBA00022692"/>
    </source>
</evidence>
<comment type="subcellular location">
    <subcellularLocation>
        <location evidence="1">Cell membrane</location>
        <topology evidence="1">Multi-pass membrane protein</topology>
    </subcellularLocation>
</comment>
<name>A0ABY6VXR6_9BURK</name>
<keyword evidence="10" id="KW-0560">Oxidoreductase</keyword>
<evidence type="ECO:0000256" key="2">
    <source>
        <dbReference type="ARBA" id="ARBA00008079"/>
    </source>
</evidence>
<dbReference type="Proteomes" id="UP000366065">
    <property type="component" value="Unassembled WGS sequence"/>
</dbReference>
<keyword evidence="5" id="KW-0813">Transport</keyword>
<evidence type="ECO:0000256" key="13">
    <source>
        <dbReference type="ARBA" id="ARBA00030071"/>
    </source>
</evidence>
<feature type="transmembrane region" description="Helical" evidence="18">
    <location>
        <begin position="30"/>
        <end position="49"/>
    </location>
</feature>
<evidence type="ECO:0000256" key="11">
    <source>
        <dbReference type="ARBA" id="ARBA00023136"/>
    </source>
</evidence>
<comment type="similarity">
    <text evidence="2">Belongs to the cytochrome c oxidase bacterial subunit 4 family.</text>
</comment>
<reference evidence="19 20" key="1">
    <citation type="submission" date="2019-08" db="EMBL/GenBank/DDBJ databases">
        <authorList>
            <person name="Peeters C."/>
        </authorList>
    </citation>
    <scope>NUCLEOTIDE SEQUENCE [LARGE SCALE GENOMIC DNA]</scope>
    <source>
        <strain evidence="19 20">LMG 20602</strain>
    </source>
</reference>
<feature type="transmembrane region" description="Helical" evidence="18">
    <location>
        <begin position="90"/>
        <end position="112"/>
    </location>
</feature>
<dbReference type="NCBIfam" id="TIGR02847">
    <property type="entry name" value="CyoD"/>
    <property type="match status" value="1"/>
</dbReference>
<evidence type="ECO:0000256" key="18">
    <source>
        <dbReference type="SAM" id="Phobius"/>
    </source>
</evidence>
<evidence type="ECO:0000256" key="10">
    <source>
        <dbReference type="ARBA" id="ARBA00023002"/>
    </source>
</evidence>
<keyword evidence="11 18" id="KW-0472">Membrane</keyword>
<dbReference type="EMBL" id="CABPRV010000004">
    <property type="protein sequence ID" value="VVE01814.1"/>
    <property type="molecule type" value="Genomic_DNA"/>
</dbReference>
<evidence type="ECO:0000256" key="6">
    <source>
        <dbReference type="ARBA" id="ARBA00022475"/>
    </source>
</evidence>
<organism evidence="19 20">
    <name type="scientific">Pandoraea capi</name>
    <dbReference type="NCBI Taxonomy" id="2508286"/>
    <lineage>
        <taxon>Bacteria</taxon>
        <taxon>Pseudomonadati</taxon>
        <taxon>Pseudomonadota</taxon>
        <taxon>Betaproteobacteria</taxon>
        <taxon>Burkholderiales</taxon>
        <taxon>Burkholderiaceae</taxon>
        <taxon>Pandoraea</taxon>
    </lineage>
</organism>
<evidence type="ECO:0000256" key="14">
    <source>
        <dbReference type="ARBA" id="ARBA00030211"/>
    </source>
</evidence>
<evidence type="ECO:0000256" key="17">
    <source>
        <dbReference type="SAM" id="MobiDB-lite"/>
    </source>
</evidence>
<feature type="region of interest" description="Disordered" evidence="17">
    <location>
        <begin position="1"/>
        <end position="20"/>
    </location>
</feature>
<dbReference type="Pfam" id="PF03626">
    <property type="entry name" value="COX4_pro"/>
    <property type="match status" value="1"/>
</dbReference>
<dbReference type="PANTHER" id="PTHR36835:SF1">
    <property type="entry name" value="CYTOCHROME BO(3) UBIQUINOL OXIDASE SUBUNIT 4"/>
    <property type="match status" value="1"/>
</dbReference>
<dbReference type="InterPro" id="IPR005171">
    <property type="entry name" value="Cyt_c_oxidase_su4_prok"/>
</dbReference>
<evidence type="ECO:0000256" key="8">
    <source>
        <dbReference type="ARBA" id="ARBA00022982"/>
    </source>
</evidence>
<evidence type="ECO:0000256" key="9">
    <source>
        <dbReference type="ARBA" id="ARBA00022989"/>
    </source>
</evidence>
<keyword evidence="7 18" id="KW-0812">Transmembrane</keyword>
<evidence type="ECO:0000256" key="3">
    <source>
        <dbReference type="ARBA" id="ARBA00011700"/>
    </source>
</evidence>
<evidence type="ECO:0000313" key="19">
    <source>
        <dbReference type="EMBL" id="VVE01814.1"/>
    </source>
</evidence>
<keyword evidence="8" id="KW-0249">Electron transport</keyword>
<proteinExistence type="inferred from homology"/>
<keyword evidence="20" id="KW-1185">Reference proteome</keyword>
<evidence type="ECO:0000256" key="4">
    <source>
        <dbReference type="ARBA" id="ARBA00014689"/>
    </source>
</evidence>
<evidence type="ECO:0000256" key="12">
    <source>
        <dbReference type="ARBA" id="ARBA00025694"/>
    </source>
</evidence>
<accession>A0ABY6VXR6</accession>
<dbReference type="RefSeq" id="WP_069344025.1">
    <property type="nucleotide sequence ID" value="NZ_CABPRV010000004.1"/>
</dbReference>
<dbReference type="NCBIfam" id="NF007878">
    <property type="entry name" value="PRK10582.1"/>
    <property type="match status" value="1"/>
</dbReference>
<keyword evidence="9 18" id="KW-1133">Transmembrane helix</keyword>
<comment type="caution">
    <text evidence="19">The sequence shown here is derived from an EMBL/GenBank/DDBJ whole genome shotgun (WGS) entry which is preliminary data.</text>
</comment>
<evidence type="ECO:0000256" key="1">
    <source>
        <dbReference type="ARBA" id="ARBA00004651"/>
    </source>
</evidence>
<evidence type="ECO:0000256" key="16">
    <source>
        <dbReference type="ARBA" id="ARBA00032185"/>
    </source>
</evidence>
<evidence type="ECO:0000256" key="15">
    <source>
        <dbReference type="ARBA" id="ARBA00031887"/>
    </source>
</evidence>
<comment type="subunit">
    <text evidence="3">Heterooctamer of two A chains, two B chains, two C chains and two D chains.</text>
</comment>
<sequence>MSSNSKSVQSHGHDAGHNAAGGSHGSVKSYLIGFVLAVILTVVPFKLVMDGTMPPSTVLPLILGAALVQIIVHLIYFLHMDRSSEQRWNVMAFLFTVLIVAIVLVGSLWIMHNANSLMMPGM</sequence>